<evidence type="ECO:0000259" key="5">
    <source>
        <dbReference type="Pfam" id="PF00884"/>
    </source>
</evidence>
<keyword evidence="7" id="KW-1185">Reference proteome</keyword>
<dbReference type="SUPFAM" id="SSF53649">
    <property type="entry name" value="Alkaline phosphatase-like"/>
    <property type="match status" value="1"/>
</dbReference>
<dbReference type="EMBL" id="KV875099">
    <property type="protein sequence ID" value="OIW27651.1"/>
    <property type="molecule type" value="Genomic_DNA"/>
</dbReference>
<dbReference type="GO" id="GO:0004065">
    <property type="term" value="F:arylsulfatase activity"/>
    <property type="evidence" value="ECO:0007669"/>
    <property type="project" value="TreeGrafter"/>
</dbReference>
<evidence type="ECO:0000313" key="6">
    <source>
        <dbReference type="EMBL" id="OIW27651.1"/>
    </source>
</evidence>
<reference evidence="6 7" key="1">
    <citation type="submission" date="2016-10" db="EMBL/GenBank/DDBJ databases">
        <title>Draft genome sequence of Coniochaeta ligniaria NRRL30616, a lignocellulolytic fungus for bioabatement of inhibitors in plant biomass hydrolysates.</title>
        <authorList>
            <consortium name="DOE Joint Genome Institute"/>
            <person name="Jimenez D.J."/>
            <person name="Hector R.E."/>
            <person name="Riley R."/>
            <person name="Sun H."/>
            <person name="Grigoriev I.V."/>
            <person name="Van Elsas J.D."/>
            <person name="Nichols N.N."/>
        </authorList>
    </citation>
    <scope>NUCLEOTIDE SEQUENCE [LARGE SCALE GENOMIC DNA]</scope>
    <source>
        <strain evidence="6 7">NRRL 30616</strain>
    </source>
</reference>
<gene>
    <name evidence="6" type="ORF">CONLIGDRAFT_580199</name>
</gene>
<dbReference type="InParanoid" id="A0A1J7IK40"/>
<dbReference type="InterPro" id="IPR050738">
    <property type="entry name" value="Sulfatase"/>
</dbReference>
<proteinExistence type="inferred from homology"/>
<evidence type="ECO:0000313" key="7">
    <source>
        <dbReference type="Proteomes" id="UP000182658"/>
    </source>
</evidence>
<dbReference type="PROSITE" id="PS00149">
    <property type="entry name" value="SULFATASE_2"/>
    <property type="match status" value="1"/>
</dbReference>
<dbReference type="Gene3D" id="3.40.720.10">
    <property type="entry name" value="Alkaline Phosphatase, subunit A"/>
    <property type="match status" value="1"/>
</dbReference>
<dbReference type="InterPro" id="IPR024607">
    <property type="entry name" value="Sulfatase_CS"/>
</dbReference>
<feature type="domain" description="Sulfatase N-terminal" evidence="5">
    <location>
        <begin position="8"/>
        <end position="448"/>
    </location>
</feature>
<keyword evidence="3" id="KW-0378">Hydrolase</keyword>
<dbReference type="Pfam" id="PF00884">
    <property type="entry name" value="Sulfatase"/>
    <property type="match status" value="1"/>
</dbReference>
<dbReference type="InterPro" id="IPR017850">
    <property type="entry name" value="Alkaline_phosphatase_core_sf"/>
</dbReference>
<dbReference type="OrthoDB" id="103349at2759"/>
<evidence type="ECO:0000256" key="4">
    <source>
        <dbReference type="ARBA" id="ARBA00022837"/>
    </source>
</evidence>
<dbReference type="AlphaFoldDB" id="A0A1J7IK40"/>
<dbReference type="Proteomes" id="UP000182658">
    <property type="component" value="Unassembled WGS sequence"/>
</dbReference>
<dbReference type="CDD" id="cd16025">
    <property type="entry name" value="PAS_like"/>
    <property type="match status" value="1"/>
</dbReference>
<dbReference type="PANTHER" id="PTHR42693">
    <property type="entry name" value="ARYLSULFATASE FAMILY MEMBER"/>
    <property type="match status" value="1"/>
</dbReference>
<keyword evidence="2" id="KW-0479">Metal-binding</keyword>
<comment type="similarity">
    <text evidence="1">Belongs to the sulfatase family.</text>
</comment>
<protein>
    <submittedName>
        <fullName evidence="6">Alkaline phosphatase-like protein</fullName>
    </submittedName>
</protein>
<evidence type="ECO:0000256" key="3">
    <source>
        <dbReference type="ARBA" id="ARBA00022801"/>
    </source>
</evidence>
<dbReference type="PANTHER" id="PTHR42693:SF33">
    <property type="entry name" value="ARYLSULFATASE"/>
    <property type="match status" value="1"/>
</dbReference>
<dbReference type="Gene3D" id="3.30.1120.10">
    <property type="match status" value="1"/>
</dbReference>
<accession>A0A1J7IK40</accession>
<organism evidence="6 7">
    <name type="scientific">Coniochaeta ligniaria NRRL 30616</name>
    <dbReference type="NCBI Taxonomy" id="1408157"/>
    <lineage>
        <taxon>Eukaryota</taxon>
        <taxon>Fungi</taxon>
        <taxon>Dikarya</taxon>
        <taxon>Ascomycota</taxon>
        <taxon>Pezizomycotina</taxon>
        <taxon>Sordariomycetes</taxon>
        <taxon>Sordariomycetidae</taxon>
        <taxon>Coniochaetales</taxon>
        <taxon>Coniochaetaceae</taxon>
        <taxon>Coniochaeta</taxon>
    </lineage>
</organism>
<evidence type="ECO:0000256" key="2">
    <source>
        <dbReference type="ARBA" id="ARBA00022723"/>
    </source>
</evidence>
<name>A0A1J7IK40_9PEZI</name>
<keyword evidence="4" id="KW-0106">Calcium</keyword>
<sequence>MSKTAKRPNFLVIVADDLGFSDCGCFGSEISTPNIDALAHEANALRYTNYHVAAACSPTRSMLMTGTDHHIAGLGQLQEITRSSPAHARAPGHEGHLNSRVVALPELLSDGGYFTCMAGKWHLGLKPEHHPCQRGFKRSFALLPGCANHYAYEPPAYNADPRSEPAGRFFETATRALHAEDDAFVGEGGLADGFYSSDAYADKLVGYLRDRSDEERRQPFFAYLPFSAPHWPLQAPKEVCDKYRGLYDDGPEALRQKRLARLKELGMVDPGVEAHPVVITDGQPEDWHDLPPHVRQASSRAMEVYAGMVDRMDWNIGRVVEHLRAAGEYDNTMILFMSDNGAEGASYEAAPLVGESVAAHVERYYDNSLDNIGRADSFVWYGCRWAQAATAPSRLYKMVSTEGGCRVPLVVKPPAGLVSARAGGGEGIITDAFCTVMDVVPTVLELAGLCHPSHYRGREVAPLRGRSWVKFLSLVQSTSAAGGPSTHQIHGQDYVVGFEIAGSGALRRGDWKITFVPAPKGPQKWELFHIRDDPGEVHDLAEEEPELLGEMLALWEEYKADVGVVGVAGEYPPSVQGTGSVIDEMEDPYAWIKYIGRPEITPERLRGVVPPVVVAR</sequence>
<evidence type="ECO:0000256" key="1">
    <source>
        <dbReference type="ARBA" id="ARBA00008779"/>
    </source>
</evidence>
<dbReference type="STRING" id="1408157.A0A1J7IK40"/>
<dbReference type="GO" id="GO:0046872">
    <property type="term" value="F:metal ion binding"/>
    <property type="evidence" value="ECO:0007669"/>
    <property type="project" value="UniProtKB-KW"/>
</dbReference>
<dbReference type="InterPro" id="IPR000917">
    <property type="entry name" value="Sulfatase_N"/>
</dbReference>